<keyword evidence="3" id="KW-0539">Nucleus</keyword>
<evidence type="ECO:0000256" key="2">
    <source>
        <dbReference type="ARBA" id="ARBA00008126"/>
    </source>
</evidence>
<feature type="coiled-coil region" evidence="4">
    <location>
        <begin position="71"/>
        <end position="108"/>
    </location>
</feature>
<gene>
    <name evidence="6" type="ORF">GSLYS_00021913001</name>
</gene>
<evidence type="ECO:0000313" key="7">
    <source>
        <dbReference type="Proteomes" id="UP001497497"/>
    </source>
</evidence>
<dbReference type="GO" id="GO:0061630">
    <property type="term" value="F:ubiquitin protein ligase activity"/>
    <property type="evidence" value="ECO:0007669"/>
    <property type="project" value="InterPro"/>
</dbReference>
<evidence type="ECO:0000313" key="6">
    <source>
        <dbReference type="EMBL" id="CAL1548596.1"/>
    </source>
</evidence>
<dbReference type="SUPFAM" id="SSF57850">
    <property type="entry name" value="RING/U-box"/>
    <property type="match status" value="1"/>
</dbReference>
<evidence type="ECO:0000256" key="3">
    <source>
        <dbReference type="ARBA" id="ARBA00023242"/>
    </source>
</evidence>
<evidence type="ECO:0000256" key="4">
    <source>
        <dbReference type="SAM" id="Coils"/>
    </source>
</evidence>
<dbReference type="Gene3D" id="3.30.40.10">
    <property type="entry name" value="Zinc/RING finger domain, C3HC4 (zinc finger)"/>
    <property type="match status" value="1"/>
</dbReference>
<evidence type="ECO:0000256" key="1">
    <source>
        <dbReference type="ARBA" id="ARBA00004123"/>
    </source>
</evidence>
<keyword evidence="4" id="KW-0175">Coiled coil</keyword>
<dbReference type="InterPro" id="IPR031790">
    <property type="entry name" value="Znf-NOSIP"/>
</dbReference>
<proteinExistence type="inferred from homology"/>
<sequence length="209" mass="24093">MTRHGRNCTAGTVYTYHERKKDTQASGFGSQKVRYGKDAVKEFDCCCLTLQPCKEPLVTDDGHIYDKEAILKNIIHQKKEIARKLKEYEKQKSRSQKELEEIAKAEQETKALRFAQQESNPIGQKYANDSLKEKHGAGKLVQFYRCLPDVEFLKLEKLAAGMRPVYVKSTHRTRMTDDHLKAMLQIGCSSSKPNNHDILKAKRQFHKSY</sequence>
<dbReference type="EMBL" id="CAXITT010001464">
    <property type="protein sequence ID" value="CAL1548596.1"/>
    <property type="molecule type" value="Genomic_DNA"/>
</dbReference>
<dbReference type="InterPro" id="IPR013083">
    <property type="entry name" value="Znf_RING/FYVE/PHD"/>
</dbReference>
<accession>A0AAV2INA6</accession>
<dbReference type="PANTHER" id="PTHR13063">
    <property type="entry name" value="ENOS INTERACTING PROTEIN"/>
    <property type="match status" value="1"/>
</dbReference>
<organism evidence="6 7">
    <name type="scientific">Lymnaea stagnalis</name>
    <name type="common">Great pond snail</name>
    <name type="synonym">Helix stagnalis</name>
    <dbReference type="NCBI Taxonomy" id="6523"/>
    <lineage>
        <taxon>Eukaryota</taxon>
        <taxon>Metazoa</taxon>
        <taxon>Spiralia</taxon>
        <taxon>Lophotrochozoa</taxon>
        <taxon>Mollusca</taxon>
        <taxon>Gastropoda</taxon>
        <taxon>Heterobranchia</taxon>
        <taxon>Euthyneura</taxon>
        <taxon>Panpulmonata</taxon>
        <taxon>Hygrophila</taxon>
        <taxon>Lymnaeoidea</taxon>
        <taxon>Lymnaeidae</taxon>
        <taxon>Lymnaea</taxon>
    </lineage>
</organism>
<dbReference type="AlphaFoldDB" id="A0AAV2INA6"/>
<dbReference type="PANTHER" id="PTHR13063:SF10">
    <property type="entry name" value="NITRIC OXIDE SYNTHASE-INTERACTING PROTEIN"/>
    <property type="match status" value="1"/>
</dbReference>
<keyword evidence="7" id="KW-1185">Reference proteome</keyword>
<reference evidence="6 7" key="1">
    <citation type="submission" date="2024-04" db="EMBL/GenBank/DDBJ databases">
        <authorList>
            <consortium name="Genoscope - CEA"/>
            <person name="William W."/>
        </authorList>
    </citation>
    <scope>NUCLEOTIDE SEQUENCE [LARGE SCALE GENOMIC DNA]</scope>
</reference>
<dbReference type="CDD" id="cd16661">
    <property type="entry name" value="RING-Ubox1_NOSIP"/>
    <property type="match status" value="1"/>
</dbReference>
<dbReference type="Proteomes" id="UP001497497">
    <property type="component" value="Unassembled WGS sequence"/>
</dbReference>
<protein>
    <recommendedName>
        <fullName evidence="5">Nitric oxide synthase-interacting protein zinc-finger domain-containing protein</fullName>
    </recommendedName>
</protein>
<comment type="subcellular location">
    <subcellularLocation>
        <location evidence="1">Nucleus</location>
    </subcellularLocation>
</comment>
<dbReference type="Pfam" id="PF15906">
    <property type="entry name" value="zf-NOSIP"/>
    <property type="match status" value="1"/>
</dbReference>
<dbReference type="GO" id="GO:0005634">
    <property type="term" value="C:nucleus"/>
    <property type="evidence" value="ECO:0007669"/>
    <property type="project" value="UniProtKB-SubCell"/>
</dbReference>
<evidence type="ECO:0000259" key="5">
    <source>
        <dbReference type="Pfam" id="PF15906"/>
    </source>
</evidence>
<comment type="caution">
    <text evidence="6">The sequence shown here is derived from an EMBL/GenBank/DDBJ whole genome shotgun (WGS) entry which is preliminary data.</text>
</comment>
<dbReference type="InterPro" id="IPR016818">
    <property type="entry name" value="NOSIP"/>
</dbReference>
<feature type="domain" description="Nitric oxide synthase-interacting protein zinc-finger" evidence="5">
    <location>
        <begin position="4"/>
        <end position="78"/>
    </location>
</feature>
<name>A0AAV2INA6_LYMST</name>
<comment type="similarity">
    <text evidence="2">Belongs to the NOSIP family.</text>
</comment>